<dbReference type="EMBL" id="JAIWYP010000011">
    <property type="protein sequence ID" value="KAH3741124.1"/>
    <property type="molecule type" value="Genomic_DNA"/>
</dbReference>
<dbReference type="Proteomes" id="UP000828390">
    <property type="component" value="Unassembled WGS sequence"/>
</dbReference>
<evidence type="ECO:0000313" key="2">
    <source>
        <dbReference type="Proteomes" id="UP000828390"/>
    </source>
</evidence>
<organism evidence="1 2">
    <name type="scientific">Dreissena polymorpha</name>
    <name type="common">Zebra mussel</name>
    <name type="synonym">Mytilus polymorpha</name>
    <dbReference type="NCBI Taxonomy" id="45954"/>
    <lineage>
        <taxon>Eukaryota</taxon>
        <taxon>Metazoa</taxon>
        <taxon>Spiralia</taxon>
        <taxon>Lophotrochozoa</taxon>
        <taxon>Mollusca</taxon>
        <taxon>Bivalvia</taxon>
        <taxon>Autobranchia</taxon>
        <taxon>Heteroconchia</taxon>
        <taxon>Euheterodonta</taxon>
        <taxon>Imparidentia</taxon>
        <taxon>Neoheterodontei</taxon>
        <taxon>Myida</taxon>
        <taxon>Dreissenoidea</taxon>
        <taxon>Dreissenidae</taxon>
        <taxon>Dreissena</taxon>
    </lineage>
</organism>
<name>A0A9D4DAG9_DREPO</name>
<keyword evidence="2" id="KW-1185">Reference proteome</keyword>
<reference evidence="1" key="1">
    <citation type="journal article" date="2019" name="bioRxiv">
        <title>The Genome of the Zebra Mussel, Dreissena polymorpha: A Resource for Invasive Species Research.</title>
        <authorList>
            <person name="McCartney M.A."/>
            <person name="Auch B."/>
            <person name="Kono T."/>
            <person name="Mallez S."/>
            <person name="Zhang Y."/>
            <person name="Obille A."/>
            <person name="Becker A."/>
            <person name="Abrahante J.E."/>
            <person name="Garbe J."/>
            <person name="Badalamenti J.P."/>
            <person name="Herman A."/>
            <person name="Mangelson H."/>
            <person name="Liachko I."/>
            <person name="Sullivan S."/>
            <person name="Sone E.D."/>
            <person name="Koren S."/>
            <person name="Silverstein K.A.T."/>
            <person name="Beckman K.B."/>
            <person name="Gohl D.M."/>
        </authorList>
    </citation>
    <scope>NUCLEOTIDE SEQUENCE</scope>
    <source>
        <strain evidence="1">Duluth1</strain>
        <tissue evidence="1">Whole animal</tissue>
    </source>
</reference>
<reference evidence="1" key="2">
    <citation type="submission" date="2020-11" db="EMBL/GenBank/DDBJ databases">
        <authorList>
            <person name="McCartney M.A."/>
            <person name="Auch B."/>
            <person name="Kono T."/>
            <person name="Mallez S."/>
            <person name="Becker A."/>
            <person name="Gohl D.M."/>
            <person name="Silverstein K.A.T."/>
            <person name="Koren S."/>
            <person name="Bechman K.B."/>
            <person name="Herman A."/>
            <person name="Abrahante J.E."/>
            <person name="Garbe J."/>
        </authorList>
    </citation>
    <scope>NUCLEOTIDE SEQUENCE</scope>
    <source>
        <strain evidence="1">Duluth1</strain>
        <tissue evidence="1">Whole animal</tissue>
    </source>
</reference>
<dbReference type="AlphaFoldDB" id="A0A9D4DAG9"/>
<evidence type="ECO:0000313" key="1">
    <source>
        <dbReference type="EMBL" id="KAH3741124.1"/>
    </source>
</evidence>
<accession>A0A9D4DAG9</accession>
<comment type="caution">
    <text evidence="1">The sequence shown here is derived from an EMBL/GenBank/DDBJ whole genome shotgun (WGS) entry which is preliminary data.</text>
</comment>
<sequence>MFAVAGCDGASKGMEDLGAIVQYRVKDHVRSGIGRDIACTGSRKDTLRTFKNDTILI</sequence>
<proteinExistence type="predicted"/>
<gene>
    <name evidence="1" type="ORF">DPMN_047843</name>
</gene>
<protein>
    <submittedName>
        <fullName evidence="1">Uncharacterized protein</fullName>
    </submittedName>
</protein>